<feature type="transmembrane region" description="Helical" evidence="9">
    <location>
        <begin position="312"/>
        <end position="331"/>
    </location>
</feature>
<dbReference type="EMBL" id="DS235877">
    <property type="protein sequence ID" value="EEB19782.1"/>
    <property type="molecule type" value="Genomic_DNA"/>
</dbReference>
<dbReference type="STRING" id="121224.E0W2C6"/>
<reference evidence="12" key="3">
    <citation type="submission" date="2021-02" db="UniProtKB">
        <authorList>
            <consortium name="EnsemblMetazoa"/>
        </authorList>
    </citation>
    <scope>IDENTIFICATION</scope>
    <source>
        <strain evidence="12">USDA</strain>
    </source>
</reference>
<keyword evidence="11" id="KW-0560">Oxidoreductase</keyword>
<dbReference type="NCBIfam" id="TIGR00879">
    <property type="entry name" value="SP"/>
    <property type="match status" value="1"/>
</dbReference>
<sequence>MTIVYDVNDDDEKKSSVNSGGTWKQYFVTFVVNLGAFSIGTLLGWTSQTIPKLKQQQQDDDNNNGGVVNLNESELSWMAGLMPLGAAAASVPVPLLMKYFGRKLTLLSVVPFYTGGFFLLAWSRNAGMFYAGRFITGLCGGAFSIISPIYTGEIGDKNIRGSLGTYYEFMLAAGVEFSYVIGGITSVFWFSITCGLIPILFGIIFIFVPDSPYYYVSKGKINEAKNSLMFFRGNNNNNNSIDVELNDIKRFVNESKTKKLSLKLFTRKAAIKSLLIAFGLMIFQQFGGANAVVFNTTFIFKEAGTDLEPSKATMIVGLMQFFGNFLSMLLIDKLGRRILLMMSGGAMGTCTLILGIYFHWIINDKDVNGLKWIPLLSLCVFMIMFSIGWGPVAWMMLGELFPTEIKTVASSFSCATNWIATFLVTKYFGEMIDSVGQNYTFWIFTIISFVGFCFVYLFVPETKGKTLEEVQKQLKGLDNEGFTSST</sequence>
<dbReference type="EC" id="1.3.1.74" evidence="11"/>
<evidence type="ECO:0000256" key="9">
    <source>
        <dbReference type="SAM" id="Phobius"/>
    </source>
</evidence>
<dbReference type="EnsemblMetazoa" id="PHUM589670-RA">
    <property type="protein sequence ID" value="PHUM589670-PA"/>
    <property type="gene ID" value="PHUM589670"/>
</dbReference>
<feature type="transmembrane region" description="Helical" evidence="9">
    <location>
        <begin position="26"/>
        <end position="45"/>
    </location>
</feature>
<keyword evidence="6" id="KW-0325">Glycoprotein</keyword>
<feature type="transmembrane region" description="Helical" evidence="9">
    <location>
        <begin position="372"/>
        <end position="397"/>
    </location>
</feature>
<evidence type="ECO:0000259" key="10">
    <source>
        <dbReference type="PROSITE" id="PS50850"/>
    </source>
</evidence>
<comment type="similarity">
    <text evidence="7">Belongs to the major facilitator superfamily. Sugar transporter (TC 2.A.1.1) family. Trehalose transporter subfamily.</text>
</comment>
<dbReference type="CTD" id="8232774"/>
<proteinExistence type="inferred from homology"/>
<protein>
    <submittedName>
        <fullName evidence="11 12">Sugar transporter, putative</fullName>
        <ecNumber evidence="11">1.3.1.74</ecNumber>
    </submittedName>
</protein>
<evidence type="ECO:0000256" key="3">
    <source>
        <dbReference type="ARBA" id="ARBA00022692"/>
    </source>
</evidence>
<evidence type="ECO:0000256" key="6">
    <source>
        <dbReference type="ARBA" id="ARBA00023180"/>
    </source>
</evidence>
<dbReference type="InParanoid" id="E0W2C6"/>
<dbReference type="GO" id="GO:0032440">
    <property type="term" value="F:2-alkenal reductase [NAD(P)H] activity"/>
    <property type="evidence" value="ECO:0007669"/>
    <property type="project" value="UniProtKB-EC"/>
</dbReference>
<feature type="transmembrane region" description="Helical" evidence="9">
    <location>
        <begin position="128"/>
        <end position="151"/>
    </location>
</feature>
<dbReference type="GeneID" id="8232774"/>
<feature type="transmembrane region" description="Helical" evidence="9">
    <location>
        <begin position="163"/>
        <end position="181"/>
    </location>
</feature>
<name>E0W2C6_PEDHC</name>
<gene>
    <name evidence="12" type="primary">8232774</name>
    <name evidence="11" type="ORF">Phum_PHUM589670</name>
</gene>
<keyword evidence="3 9" id="KW-0812">Transmembrane</keyword>
<keyword evidence="5 9" id="KW-0472">Membrane</keyword>
<feature type="transmembrane region" description="Helical" evidence="9">
    <location>
        <begin position="274"/>
        <end position="300"/>
    </location>
</feature>
<evidence type="ECO:0000256" key="8">
    <source>
        <dbReference type="RuleBase" id="RU003346"/>
    </source>
</evidence>
<dbReference type="eggNOG" id="KOG0254">
    <property type="taxonomic scope" value="Eukaryota"/>
</dbReference>
<dbReference type="OrthoDB" id="6612291at2759"/>
<dbReference type="PANTHER" id="PTHR48021:SF1">
    <property type="entry name" value="GH07001P-RELATED"/>
    <property type="match status" value="1"/>
</dbReference>
<evidence type="ECO:0000313" key="11">
    <source>
        <dbReference type="EMBL" id="EEB19782.1"/>
    </source>
</evidence>
<feature type="transmembrane region" description="Helical" evidence="9">
    <location>
        <begin position="441"/>
        <end position="459"/>
    </location>
</feature>
<dbReference type="Proteomes" id="UP000009046">
    <property type="component" value="Unassembled WGS sequence"/>
</dbReference>
<evidence type="ECO:0000256" key="5">
    <source>
        <dbReference type="ARBA" id="ARBA00023136"/>
    </source>
</evidence>
<dbReference type="RefSeq" id="XP_002432520.1">
    <property type="nucleotide sequence ID" value="XM_002432475.1"/>
</dbReference>
<evidence type="ECO:0000313" key="12">
    <source>
        <dbReference type="EnsemblMetazoa" id="PHUM589670-PA"/>
    </source>
</evidence>
<evidence type="ECO:0000313" key="13">
    <source>
        <dbReference type="Proteomes" id="UP000009046"/>
    </source>
</evidence>
<dbReference type="FunFam" id="1.20.1250.20:FF:000055">
    <property type="entry name" value="Facilitated trehalose transporter Tret1-2 homolog"/>
    <property type="match status" value="1"/>
</dbReference>
<dbReference type="InterPro" id="IPR020846">
    <property type="entry name" value="MFS_dom"/>
</dbReference>
<dbReference type="PANTHER" id="PTHR48021">
    <property type="match status" value="1"/>
</dbReference>
<feature type="transmembrane region" description="Helical" evidence="9">
    <location>
        <begin position="187"/>
        <end position="208"/>
    </location>
</feature>
<dbReference type="GO" id="GO:0051119">
    <property type="term" value="F:sugar transmembrane transporter activity"/>
    <property type="evidence" value="ECO:0007669"/>
    <property type="project" value="InterPro"/>
</dbReference>
<evidence type="ECO:0000256" key="1">
    <source>
        <dbReference type="ARBA" id="ARBA00004651"/>
    </source>
</evidence>
<dbReference type="Pfam" id="PF00083">
    <property type="entry name" value="Sugar_tr"/>
    <property type="match status" value="1"/>
</dbReference>
<dbReference type="InterPro" id="IPR036259">
    <property type="entry name" value="MFS_trans_sf"/>
</dbReference>
<dbReference type="CDD" id="cd17358">
    <property type="entry name" value="MFS_GLUT6_8_Class3_like"/>
    <property type="match status" value="1"/>
</dbReference>
<comment type="subcellular location">
    <subcellularLocation>
        <location evidence="1">Cell membrane</location>
        <topology evidence="1">Multi-pass membrane protein</topology>
    </subcellularLocation>
</comment>
<feature type="transmembrane region" description="Helical" evidence="9">
    <location>
        <begin position="338"/>
        <end position="360"/>
    </location>
</feature>
<dbReference type="OMA" id="EMFQAPR"/>
<dbReference type="HOGENOM" id="CLU_001265_30_5_1"/>
<dbReference type="PROSITE" id="PS00216">
    <property type="entry name" value="SUGAR_TRANSPORT_1"/>
    <property type="match status" value="1"/>
</dbReference>
<dbReference type="EMBL" id="AAZO01007187">
    <property type="status" value="NOT_ANNOTATED_CDS"/>
    <property type="molecule type" value="Genomic_DNA"/>
</dbReference>
<organism>
    <name type="scientific">Pediculus humanus subsp. corporis</name>
    <name type="common">Body louse</name>
    <dbReference type="NCBI Taxonomy" id="121224"/>
    <lineage>
        <taxon>Eukaryota</taxon>
        <taxon>Metazoa</taxon>
        <taxon>Ecdysozoa</taxon>
        <taxon>Arthropoda</taxon>
        <taxon>Hexapoda</taxon>
        <taxon>Insecta</taxon>
        <taxon>Pterygota</taxon>
        <taxon>Neoptera</taxon>
        <taxon>Paraneoptera</taxon>
        <taxon>Psocodea</taxon>
        <taxon>Troctomorpha</taxon>
        <taxon>Phthiraptera</taxon>
        <taxon>Anoplura</taxon>
        <taxon>Pediculidae</taxon>
        <taxon>Pediculus</taxon>
    </lineage>
</organism>
<dbReference type="SUPFAM" id="SSF103473">
    <property type="entry name" value="MFS general substrate transporter"/>
    <property type="match status" value="1"/>
</dbReference>
<keyword evidence="8" id="KW-0813">Transport</keyword>
<dbReference type="GO" id="GO:0005886">
    <property type="term" value="C:plasma membrane"/>
    <property type="evidence" value="ECO:0007669"/>
    <property type="project" value="UniProtKB-SubCell"/>
</dbReference>
<dbReference type="PRINTS" id="PR00171">
    <property type="entry name" value="SUGRTRNSPORT"/>
</dbReference>
<dbReference type="InterPro" id="IPR005829">
    <property type="entry name" value="Sugar_transporter_CS"/>
</dbReference>
<dbReference type="InterPro" id="IPR005828">
    <property type="entry name" value="MFS_sugar_transport-like"/>
</dbReference>
<feature type="transmembrane region" description="Helical" evidence="9">
    <location>
        <begin position="409"/>
        <end position="429"/>
    </location>
</feature>
<keyword evidence="11" id="KW-0762">Sugar transport</keyword>
<keyword evidence="2" id="KW-1003">Cell membrane</keyword>
<dbReference type="KEGG" id="phu:Phum_PHUM589670"/>
<dbReference type="Gene3D" id="1.20.1250.20">
    <property type="entry name" value="MFS general substrate transporter like domains"/>
    <property type="match status" value="1"/>
</dbReference>
<feature type="transmembrane region" description="Helical" evidence="9">
    <location>
        <begin position="104"/>
        <end position="122"/>
    </location>
</feature>
<dbReference type="VEuPathDB" id="VectorBase:PHUM589670"/>
<evidence type="ECO:0000256" key="4">
    <source>
        <dbReference type="ARBA" id="ARBA00022989"/>
    </source>
</evidence>
<dbReference type="AlphaFoldDB" id="E0W2C6"/>
<reference evidence="11" key="1">
    <citation type="submission" date="2007-04" db="EMBL/GenBank/DDBJ databases">
        <title>Annotation of Pediculus humanus corporis strain USDA.</title>
        <authorList>
            <person name="Kirkness E."/>
            <person name="Hannick L."/>
            <person name="Hass B."/>
            <person name="Bruggner R."/>
            <person name="Lawson D."/>
            <person name="Bidwell S."/>
            <person name="Joardar V."/>
            <person name="Caler E."/>
            <person name="Walenz B."/>
            <person name="Inman J."/>
            <person name="Schobel S."/>
            <person name="Galinsky K."/>
            <person name="Amedeo P."/>
            <person name="Strausberg R."/>
        </authorList>
    </citation>
    <scope>NUCLEOTIDE SEQUENCE</scope>
    <source>
        <strain evidence="11">USDA</strain>
    </source>
</reference>
<keyword evidence="4 9" id="KW-1133">Transmembrane helix</keyword>
<dbReference type="InterPro" id="IPR050549">
    <property type="entry name" value="MFS_Trehalose_Transporter"/>
</dbReference>
<dbReference type="InterPro" id="IPR003663">
    <property type="entry name" value="Sugar/inositol_transpt"/>
</dbReference>
<feature type="transmembrane region" description="Helical" evidence="9">
    <location>
        <begin position="75"/>
        <end position="97"/>
    </location>
</feature>
<dbReference type="PROSITE" id="PS50850">
    <property type="entry name" value="MFS"/>
    <property type="match status" value="1"/>
</dbReference>
<dbReference type="PROSITE" id="PS00217">
    <property type="entry name" value="SUGAR_TRANSPORT_2"/>
    <property type="match status" value="1"/>
</dbReference>
<evidence type="ECO:0000256" key="2">
    <source>
        <dbReference type="ARBA" id="ARBA00022475"/>
    </source>
</evidence>
<dbReference type="InterPro" id="IPR044775">
    <property type="entry name" value="MFS_ERD6/Tret1-like"/>
</dbReference>
<keyword evidence="13" id="KW-1185">Reference proteome</keyword>
<evidence type="ECO:0000256" key="7">
    <source>
        <dbReference type="ARBA" id="ARBA00024348"/>
    </source>
</evidence>
<feature type="domain" description="Major facilitator superfamily (MFS) profile" evidence="10">
    <location>
        <begin position="28"/>
        <end position="463"/>
    </location>
</feature>
<accession>E0W2C6</accession>
<reference evidence="11" key="2">
    <citation type="submission" date="2007-04" db="EMBL/GenBank/DDBJ databases">
        <title>The genome of the human body louse.</title>
        <authorList>
            <consortium name="The Human Body Louse Genome Consortium"/>
            <person name="Kirkness E."/>
            <person name="Walenz B."/>
            <person name="Hass B."/>
            <person name="Bruggner R."/>
            <person name="Strausberg R."/>
        </authorList>
    </citation>
    <scope>NUCLEOTIDE SEQUENCE</scope>
    <source>
        <strain evidence="11">USDA</strain>
    </source>
</reference>